<dbReference type="PANTHER" id="PTHR22899">
    <property type="entry name" value="CYCLIN-RELATED F-BOX FAMILY"/>
    <property type="match status" value="1"/>
</dbReference>
<reference evidence="3" key="1">
    <citation type="submission" date="2017-10" db="EMBL/GenBank/DDBJ databases">
        <title>Rapid genome shrinkage in a self-fertile nematode reveals novel sperm competition proteins.</title>
        <authorList>
            <person name="Yin D."/>
            <person name="Schwarz E.M."/>
            <person name="Thomas C.G."/>
            <person name="Felde R.L."/>
            <person name="Korf I.F."/>
            <person name="Cutter A.D."/>
            <person name="Schartner C.M."/>
            <person name="Ralston E.J."/>
            <person name="Meyer B.J."/>
            <person name="Haag E.S."/>
        </authorList>
    </citation>
    <scope>NUCLEOTIDE SEQUENCE [LARGE SCALE GENOMIC DNA]</scope>
    <source>
        <strain evidence="3">JU1422</strain>
    </source>
</reference>
<dbReference type="EMBL" id="PDUG01000003">
    <property type="protein sequence ID" value="PIC39455.1"/>
    <property type="molecule type" value="Genomic_DNA"/>
</dbReference>
<dbReference type="PROSITE" id="PS50181">
    <property type="entry name" value="FBOX"/>
    <property type="match status" value="1"/>
</dbReference>
<dbReference type="PANTHER" id="PTHR22899:SF0">
    <property type="entry name" value="F-BOX ASSOCIATED DOMAIN-CONTAINING PROTEIN-RELATED"/>
    <property type="match status" value="1"/>
</dbReference>
<evidence type="ECO:0000259" key="1">
    <source>
        <dbReference type="PROSITE" id="PS50181"/>
    </source>
</evidence>
<name>A0A2G5UIS0_9PELO</name>
<protein>
    <recommendedName>
        <fullName evidence="1">F-box domain-containing protein</fullName>
    </recommendedName>
</protein>
<evidence type="ECO:0000313" key="2">
    <source>
        <dbReference type="EMBL" id="PIC39455.1"/>
    </source>
</evidence>
<dbReference type="Proteomes" id="UP000230233">
    <property type="component" value="Chromosome III"/>
</dbReference>
<dbReference type="InterPro" id="IPR053222">
    <property type="entry name" value="Zygotic_Embryogenesis-Asso"/>
</dbReference>
<dbReference type="AlphaFoldDB" id="A0A2G5UIS0"/>
<dbReference type="Pfam" id="PF07735">
    <property type="entry name" value="FBA_2"/>
    <property type="match status" value="1"/>
</dbReference>
<proteinExistence type="predicted"/>
<dbReference type="InterPro" id="IPR001810">
    <property type="entry name" value="F-box_dom"/>
</dbReference>
<keyword evidence="3" id="KW-1185">Reference proteome</keyword>
<organism evidence="2 3">
    <name type="scientific">Caenorhabditis nigoni</name>
    <dbReference type="NCBI Taxonomy" id="1611254"/>
    <lineage>
        <taxon>Eukaryota</taxon>
        <taxon>Metazoa</taxon>
        <taxon>Ecdysozoa</taxon>
        <taxon>Nematoda</taxon>
        <taxon>Chromadorea</taxon>
        <taxon>Rhabditida</taxon>
        <taxon>Rhabditina</taxon>
        <taxon>Rhabditomorpha</taxon>
        <taxon>Rhabditoidea</taxon>
        <taxon>Rhabditidae</taxon>
        <taxon>Peloderinae</taxon>
        <taxon>Caenorhabditis</taxon>
    </lineage>
</organism>
<feature type="domain" description="F-box" evidence="1">
    <location>
        <begin position="5"/>
        <end position="52"/>
    </location>
</feature>
<dbReference type="InterPro" id="IPR012885">
    <property type="entry name" value="F-box_Sdz-33"/>
</dbReference>
<evidence type="ECO:0000313" key="3">
    <source>
        <dbReference type="Proteomes" id="UP000230233"/>
    </source>
</evidence>
<sequence length="343" mass="40664">MINLRFPLQRLPDDLCSKVLKTMDPHEIIAYSFTSKKAFSFIQTLGLSLEDVHIKMGKLPAVYLNIGCYTVEFNWRMGENGKEMASLDDIPVSVDVTTEKHNWSLNLVTMKRRMISEYRVSTWSKQKKTLGEWIQHLCSIFRCEHYESEFKIREMTFDVQSFRNIFPKLRRACINGFLEDEPNEDDFQNAQVILRAFLPYVKYLRLYRVPLQENFSLQHIGMANLKELEIYYPQNPKFDYLLTLNSERCIISENQFSLRDLNRFFKLWKKGSYTKLKFLEVHGENIADWNVLMKGLQPEKERRLQADGGEEEKEYTIQNCYGICARIRMFNNRFVSVKFTVLN</sequence>
<accession>A0A2G5UIS0</accession>
<comment type="caution">
    <text evidence="2">The sequence shown here is derived from an EMBL/GenBank/DDBJ whole genome shotgun (WGS) entry which is preliminary data.</text>
</comment>
<dbReference type="Pfam" id="PF00646">
    <property type="entry name" value="F-box"/>
    <property type="match status" value="1"/>
</dbReference>
<gene>
    <name evidence="2" type="primary">Cnig_chr_III.g11136</name>
    <name evidence="2" type="ORF">B9Z55_011136</name>
</gene>